<gene>
    <name evidence="8" type="ORF">QX51_17400</name>
</gene>
<feature type="transmembrane region" description="Helical" evidence="6">
    <location>
        <begin position="42"/>
        <end position="61"/>
    </location>
</feature>
<evidence type="ECO:0000256" key="4">
    <source>
        <dbReference type="ARBA" id="ARBA00022989"/>
    </source>
</evidence>
<feature type="transmembrane region" description="Helical" evidence="6">
    <location>
        <begin position="152"/>
        <end position="170"/>
    </location>
</feature>
<dbReference type="EMBL" id="JWHR01000147">
    <property type="protein sequence ID" value="KHS55780.1"/>
    <property type="molecule type" value="Genomic_DNA"/>
</dbReference>
<dbReference type="PANTHER" id="PTHR22911">
    <property type="entry name" value="ACYL-MALONYL CONDENSING ENZYME-RELATED"/>
    <property type="match status" value="1"/>
</dbReference>
<dbReference type="RefSeq" id="WP_039681173.1">
    <property type="nucleotide sequence ID" value="NZ_JAWGXO010000001.1"/>
</dbReference>
<dbReference type="InterPro" id="IPR000620">
    <property type="entry name" value="EamA_dom"/>
</dbReference>
<feature type="transmembrane region" description="Helical" evidence="6">
    <location>
        <begin position="128"/>
        <end position="146"/>
    </location>
</feature>
<keyword evidence="3 6" id="KW-0812">Transmembrane</keyword>
<comment type="similarity">
    <text evidence="2">Belongs to the EamA transporter family.</text>
</comment>
<proteinExistence type="inferred from homology"/>
<keyword evidence="4 6" id="KW-1133">Transmembrane helix</keyword>
<evidence type="ECO:0000256" key="5">
    <source>
        <dbReference type="ARBA" id="ARBA00023136"/>
    </source>
</evidence>
<feature type="domain" description="EamA" evidence="7">
    <location>
        <begin position="154"/>
        <end position="281"/>
    </location>
</feature>
<protein>
    <submittedName>
        <fullName evidence="8">Membrane protein</fullName>
    </submittedName>
</protein>
<dbReference type="Pfam" id="PF00892">
    <property type="entry name" value="EamA"/>
    <property type="match status" value="2"/>
</dbReference>
<dbReference type="PANTHER" id="PTHR22911:SF6">
    <property type="entry name" value="SOLUTE CARRIER FAMILY 35 MEMBER G1"/>
    <property type="match status" value="1"/>
</dbReference>
<comment type="caution">
    <text evidence="8">The sequence shown here is derived from an EMBL/GenBank/DDBJ whole genome shotgun (WGS) entry which is preliminary data.</text>
</comment>
<feature type="transmembrane region" description="Helical" evidence="6">
    <location>
        <begin position="12"/>
        <end position="30"/>
    </location>
</feature>
<feature type="transmembrane region" description="Helical" evidence="6">
    <location>
        <begin position="208"/>
        <end position="229"/>
    </location>
</feature>
<evidence type="ECO:0000256" key="1">
    <source>
        <dbReference type="ARBA" id="ARBA00004141"/>
    </source>
</evidence>
<feature type="transmembrane region" description="Helical" evidence="6">
    <location>
        <begin position="182"/>
        <end position="202"/>
    </location>
</feature>
<feature type="transmembrane region" description="Helical" evidence="6">
    <location>
        <begin position="241"/>
        <end position="261"/>
    </location>
</feature>
<dbReference type="AlphaFoldDB" id="A0A0B3WML8"/>
<accession>A0A0B3WML8</accession>
<reference evidence="8 9" key="1">
    <citation type="submission" date="2014-12" db="EMBL/GenBank/DDBJ databases">
        <title>Draft genome sequence of Terrisporobacter sp. 08-306576, isolated from the blood culture of a bacteremia patient.</title>
        <authorList>
            <person name="Lund L.C."/>
            <person name="Sydenham T.V."/>
            <person name="Hogh S.V."/>
            <person name="Skov M.N."/>
            <person name="Kemp M."/>
            <person name="Justesen U.S."/>
        </authorList>
    </citation>
    <scope>NUCLEOTIDE SEQUENCE [LARGE SCALE GENOMIC DNA]</scope>
    <source>
        <strain evidence="8 9">08-306576</strain>
    </source>
</reference>
<name>A0A0B3WML8_9FIRM</name>
<sequence>MSEITRSNRLKGIVFIILSAFGFAVMSAFIKLSGDLPNIQKVFFRNLVAAIIALFLIIKHKGSFTGKKENRKVLIYRSLFGTIGVIFNYYAIDNLVLSDANMLNKISPFLVVVFCALILKEKINIKQISAIIVAFIGALFIIKPSFDVRVVPYVIGFLSAVFAALAYTCVRMLGNKEEYYTIVFFFSSFSLIAVLPMFILVYEPMTSMQFIYLLLAGVFASLGQFGVTLAYKYAPAKEISIFDYSNIIFSAILSIFLFGVYPDSLSVLGYCIIFAAAFYMFLYNKKQDKLRK</sequence>
<feature type="transmembrane region" description="Helical" evidence="6">
    <location>
        <begin position="102"/>
        <end position="119"/>
    </location>
</feature>
<dbReference type="OrthoDB" id="5148831at2"/>
<evidence type="ECO:0000313" key="9">
    <source>
        <dbReference type="Proteomes" id="UP000031189"/>
    </source>
</evidence>
<evidence type="ECO:0000256" key="3">
    <source>
        <dbReference type="ARBA" id="ARBA00022692"/>
    </source>
</evidence>
<dbReference type="SUPFAM" id="SSF103481">
    <property type="entry name" value="Multidrug resistance efflux transporter EmrE"/>
    <property type="match status" value="2"/>
</dbReference>
<feature type="transmembrane region" description="Helical" evidence="6">
    <location>
        <begin position="73"/>
        <end position="90"/>
    </location>
</feature>
<evidence type="ECO:0000256" key="2">
    <source>
        <dbReference type="ARBA" id="ARBA00007362"/>
    </source>
</evidence>
<keyword evidence="5 6" id="KW-0472">Membrane</keyword>
<dbReference type="GO" id="GO:0016020">
    <property type="term" value="C:membrane"/>
    <property type="evidence" value="ECO:0007669"/>
    <property type="project" value="UniProtKB-SubCell"/>
</dbReference>
<evidence type="ECO:0000259" key="7">
    <source>
        <dbReference type="Pfam" id="PF00892"/>
    </source>
</evidence>
<dbReference type="InterPro" id="IPR037185">
    <property type="entry name" value="EmrE-like"/>
</dbReference>
<dbReference type="STRING" id="1577792.QX51_17400"/>
<evidence type="ECO:0000256" key="6">
    <source>
        <dbReference type="SAM" id="Phobius"/>
    </source>
</evidence>
<organism evidence="8 9">
    <name type="scientific">Terrisporobacter othiniensis</name>
    <dbReference type="NCBI Taxonomy" id="1577792"/>
    <lineage>
        <taxon>Bacteria</taxon>
        <taxon>Bacillati</taxon>
        <taxon>Bacillota</taxon>
        <taxon>Clostridia</taxon>
        <taxon>Peptostreptococcales</taxon>
        <taxon>Peptostreptococcaceae</taxon>
        <taxon>Terrisporobacter</taxon>
    </lineage>
</organism>
<evidence type="ECO:0000313" key="8">
    <source>
        <dbReference type="EMBL" id="KHS55780.1"/>
    </source>
</evidence>
<dbReference type="Proteomes" id="UP000031189">
    <property type="component" value="Unassembled WGS sequence"/>
</dbReference>
<comment type="subcellular location">
    <subcellularLocation>
        <location evidence="1">Membrane</location>
        <topology evidence="1">Multi-pass membrane protein</topology>
    </subcellularLocation>
</comment>
<feature type="transmembrane region" description="Helical" evidence="6">
    <location>
        <begin position="267"/>
        <end position="284"/>
    </location>
</feature>
<feature type="domain" description="EamA" evidence="7">
    <location>
        <begin position="11"/>
        <end position="142"/>
    </location>
</feature>
<keyword evidence="9" id="KW-1185">Reference proteome</keyword>